<keyword evidence="3" id="KW-0732">Signal</keyword>
<dbReference type="PANTHER" id="PTHR15462:SF8">
    <property type="entry name" value="SERINE PROTEASE"/>
    <property type="match status" value="1"/>
</dbReference>
<dbReference type="PROSITE" id="PS00672">
    <property type="entry name" value="V8_HIS"/>
    <property type="match status" value="1"/>
</dbReference>
<dbReference type="EMBL" id="CP094669">
    <property type="protein sequence ID" value="UOG75280.1"/>
    <property type="molecule type" value="Genomic_DNA"/>
</dbReference>
<keyword evidence="4 6" id="KW-0378">Hydrolase</keyword>
<evidence type="ECO:0000256" key="2">
    <source>
        <dbReference type="ARBA" id="ARBA00022670"/>
    </source>
</evidence>
<evidence type="ECO:0000256" key="4">
    <source>
        <dbReference type="ARBA" id="ARBA00022801"/>
    </source>
</evidence>
<feature type="region of interest" description="Disordered" evidence="7">
    <location>
        <begin position="13"/>
        <end position="62"/>
    </location>
</feature>
<keyword evidence="9" id="KW-1185">Reference proteome</keyword>
<dbReference type="EC" id="3.4.21.-" evidence="6"/>
<dbReference type="Gene3D" id="2.40.10.10">
    <property type="entry name" value="Trypsin-like serine proteases"/>
    <property type="match status" value="2"/>
</dbReference>
<keyword evidence="2 6" id="KW-0645">Protease</keyword>
<protein>
    <recommendedName>
        <fullName evidence="6">Serine protease</fullName>
        <ecNumber evidence="6">3.4.21.-</ecNumber>
    </recommendedName>
</protein>
<dbReference type="InterPro" id="IPR050966">
    <property type="entry name" value="Glutamyl_endopeptidase"/>
</dbReference>
<keyword evidence="5 6" id="KW-0720">Serine protease</keyword>
<dbReference type="Proteomes" id="UP000831113">
    <property type="component" value="Chromosome"/>
</dbReference>
<organism evidence="8 9">
    <name type="scientific">Hymenobacter tibetensis</name>
    <dbReference type="NCBI Taxonomy" id="497967"/>
    <lineage>
        <taxon>Bacteria</taxon>
        <taxon>Pseudomonadati</taxon>
        <taxon>Bacteroidota</taxon>
        <taxon>Cytophagia</taxon>
        <taxon>Cytophagales</taxon>
        <taxon>Hymenobacteraceae</taxon>
        <taxon>Hymenobacter</taxon>
    </lineage>
</organism>
<gene>
    <name evidence="8" type="ORF">MTX78_01475</name>
</gene>
<evidence type="ECO:0000256" key="6">
    <source>
        <dbReference type="RuleBase" id="RU004296"/>
    </source>
</evidence>
<sequence>METEALEKVVKNGTKLKRMSGHTPVSSLAPETDEAEDKANAALSMAPSEGTNPRTVAPSMDGIEPVKGFKLRPLTEESMAEVYKAPDTSQLPDIAEASFGPSIKTVHGPDDRVQITATNTYPWRANASLLITARDGSQWIGTGWFVGPHTLITAGHVVFIKNSGVPGRDGWVRSISVMPGRNGSSLPYGTVRSSNLRSVAGWTNDGDQNFDYGAIIIPTNLGNSTGWYGFGVYSDADLLSAVGNISGYPGDKPSGTQWYAARRIAAVNSRKVYYDIDTAGGQSGSAVYRIINGGRYAVAIHAYGGATTNSGTRIGQAVYNNIMAWKA</sequence>
<accession>A0ABY4CYE7</accession>
<comment type="similarity">
    <text evidence="1 6">Belongs to the peptidase S1B family.</text>
</comment>
<evidence type="ECO:0000256" key="5">
    <source>
        <dbReference type="ARBA" id="ARBA00022825"/>
    </source>
</evidence>
<dbReference type="PROSITE" id="PS00673">
    <property type="entry name" value="V8_SER"/>
    <property type="match status" value="1"/>
</dbReference>
<reference evidence="8 9" key="1">
    <citation type="submission" date="2022-03" db="EMBL/GenBank/DDBJ databases">
        <title>Hymenobactersp. isolated from the air.</title>
        <authorList>
            <person name="Won M."/>
            <person name="Kwon S.-W."/>
        </authorList>
    </citation>
    <scope>NUCLEOTIDE SEQUENCE [LARGE SCALE GENOMIC DNA]</scope>
    <source>
        <strain evidence="8 9">KACC 21982</strain>
    </source>
</reference>
<evidence type="ECO:0000256" key="3">
    <source>
        <dbReference type="ARBA" id="ARBA00022729"/>
    </source>
</evidence>
<dbReference type="InterPro" id="IPR009003">
    <property type="entry name" value="Peptidase_S1_PA"/>
</dbReference>
<dbReference type="RefSeq" id="WP_243799264.1">
    <property type="nucleotide sequence ID" value="NZ_CP094669.1"/>
</dbReference>
<evidence type="ECO:0000256" key="7">
    <source>
        <dbReference type="SAM" id="MobiDB-lite"/>
    </source>
</evidence>
<dbReference type="PANTHER" id="PTHR15462">
    <property type="entry name" value="SERINE PROTEASE"/>
    <property type="match status" value="1"/>
</dbReference>
<dbReference type="PRINTS" id="PR00839">
    <property type="entry name" value="V8PROTEASE"/>
</dbReference>
<dbReference type="InterPro" id="IPR000126">
    <property type="entry name" value="V8_ser_AS"/>
</dbReference>
<dbReference type="InterPro" id="IPR008256">
    <property type="entry name" value="Peptidase_S1B"/>
</dbReference>
<dbReference type="SUPFAM" id="SSF50494">
    <property type="entry name" value="Trypsin-like serine proteases"/>
    <property type="match status" value="1"/>
</dbReference>
<proteinExistence type="inferred from homology"/>
<name>A0ABY4CYE7_9BACT</name>
<evidence type="ECO:0000256" key="1">
    <source>
        <dbReference type="ARBA" id="ARBA00008764"/>
    </source>
</evidence>
<dbReference type="InterPro" id="IPR028301">
    <property type="entry name" value="V8_his_AS"/>
</dbReference>
<dbReference type="InterPro" id="IPR043504">
    <property type="entry name" value="Peptidase_S1_PA_chymotrypsin"/>
</dbReference>
<evidence type="ECO:0000313" key="8">
    <source>
        <dbReference type="EMBL" id="UOG75280.1"/>
    </source>
</evidence>
<evidence type="ECO:0000313" key="9">
    <source>
        <dbReference type="Proteomes" id="UP000831113"/>
    </source>
</evidence>